<dbReference type="Proteomes" id="UP000324222">
    <property type="component" value="Unassembled WGS sequence"/>
</dbReference>
<accession>A0A5B7H2L7</accession>
<organism evidence="2 3">
    <name type="scientific">Portunus trituberculatus</name>
    <name type="common">Swimming crab</name>
    <name type="synonym">Neptunus trituberculatus</name>
    <dbReference type="NCBI Taxonomy" id="210409"/>
    <lineage>
        <taxon>Eukaryota</taxon>
        <taxon>Metazoa</taxon>
        <taxon>Ecdysozoa</taxon>
        <taxon>Arthropoda</taxon>
        <taxon>Crustacea</taxon>
        <taxon>Multicrustacea</taxon>
        <taxon>Malacostraca</taxon>
        <taxon>Eumalacostraca</taxon>
        <taxon>Eucarida</taxon>
        <taxon>Decapoda</taxon>
        <taxon>Pleocyemata</taxon>
        <taxon>Brachyura</taxon>
        <taxon>Eubrachyura</taxon>
        <taxon>Portunoidea</taxon>
        <taxon>Portunidae</taxon>
        <taxon>Portuninae</taxon>
        <taxon>Portunus</taxon>
    </lineage>
</organism>
<evidence type="ECO:0000256" key="1">
    <source>
        <dbReference type="SAM" id="MobiDB-lite"/>
    </source>
</evidence>
<dbReference type="AlphaFoldDB" id="A0A5B7H2L7"/>
<feature type="region of interest" description="Disordered" evidence="1">
    <location>
        <begin position="1"/>
        <end position="28"/>
    </location>
</feature>
<evidence type="ECO:0000313" key="3">
    <source>
        <dbReference type="Proteomes" id="UP000324222"/>
    </source>
</evidence>
<evidence type="ECO:0000313" key="2">
    <source>
        <dbReference type="EMBL" id="MPC66330.1"/>
    </source>
</evidence>
<reference evidence="2 3" key="1">
    <citation type="submission" date="2019-05" db="EMBL/GenBank/DDBJ databases">
        <title>Another draft genome of Portunus trituberculatus and its Hox gene families provides insights of decapod evolution.</title>
        <authorList>
            <person name="Jeong J.-H."/>
            <person name="Song I."/>
            <person name="Kim S."/>
            <person name="Choi T."/>
            <person name="Kim D."/>
            <person name="Ryu S."/>
            <person name="Kim W."/>
        </authorList>
    </citation>
    <scope>NUCLEOTIDE SEQUENCE [LARGE SCALE GENOMIC DNA]</scope>
    <source>
        <tissue evidence="2">Muscle</tissue>
    </source>
</reference>
<sequence>MCVRVNQPRGSGTGVEVAAERGQQRKRPSLPRSLVSVLRVAVVSRRAISRCARCAVCRTSPRVCTGGGMPVLVSHVECLHLPYKPLSNQQPYSSR</sequence>
<proteinExistence type="predicted"/>
<dbReference type="EMBL" id="VSRR010024623">
    <property type="protein sequence ID" value="MPC66330.1"/>
    <property type="molecule type" value="Genomic_DNA"/>
</dbReference>
<comment type="caution">
    <text evidence="2">The sequence shown here is derived from an EMBL/GenBank/DDBJ whole genome shotgun (WGS) entry which is preliminary data.</text>
</comment>
<keyword evidence="3" id="KW-1185">Reference proteome</keyword>
<protein>
    <submittedName>
        <fullName evidence="2">Uncharacterized protein</fullName>
    </submittedName>
</protein>
<gene>
    <name evidence="2" type="ORF">E2C01_060477</name>
</gene>
<name>A0A5B7H2L7_PORTR</name>